<reference evidence="5" key="1">
    <citation type="journal article" date="2019" name="Int. J. Syst. Evol. Microbiol.">
        <title>The Global Catalogue of Microorganisms (GCM) 10K type strain sequencing project: providing services to taxonomists for standard genome sequencing and annotation.</title>
        <authorList>
            <consortium name="The Broad Institute Genomics Platform"/>
            <consortium name="The Broad Institute Genome Sequencing Center for Infectious Disease"/>
            <person name="Wu L."/>
            <person name="Ma J."/>
        </authorList>
    </citation>
    <scope>NUCLEOTIDE SEQUENCE [LARGE SCALE GENOMIC DNA]</scope>
    <source>
        <strain evidence="5">CECT 7184</strain>
    </source>
</reference>
<organism evidence="4 5">
    <name type="scientific">Paenimyroides ceti</name>
    <dbReference type="NCBI Taxonomy" id="395087"/>
    <lineage>
        <taxon>Bacteria</taxon>
        <taxon>Pseudomonadati</taxon>
        <taxon>Bacteroidota</taxon>
        <taxon>Flavobacteriia</taxon>
        <taxon>Flavobacteriales</taxon>
        <taxon>Flavobacteriaceae</taxon>
        <taxon>Paenimyroides</taxon>
    </lineage>
</organism>
<dbReference type="Gene3D" id="2.40.30.10">
    <property type="entry name" value="Translation factors"/>
    <property type="match status" value="1"/>
</dbReference>
<dbReference type="Gene3D" id="3.40.50.80">
    <property type="entry name" value="Nucleotide-binding domain of ferredoxin-NADP reductase (FNR) module"/>
    <property type="match status" value="1"/>
</dbReference>
<dbReference type="RefSeq" id="WP_290362144.1">
    <property type="nucleotide sequence ID" value="NZ_JAUFQU010000001.1"/>
</dbReference>
<dbReference type="Pfam" id="PF04954">
    <property type="entry name" value="SIP"/>
    <property type="match status" value="1"/>
</dbReference>
<sequence>MEVARALFHLKKREFITPHFIRITLSGAPEDVAKLEACTIGVNNKIFIPPSGVDTVYFPEFDEEKKEWLEQDPSVKPLVRTYTHRGIDVINNEIIIDFVNHGETGPASSWALNAAVGDPLGVAMKLGSSALYPEVDWYFLIGDATAIPVLGAIMESLPKDKQGTCILEVPTEADIQKLEMPENFNIEWIVNPHPEKGSNLADVARQVSIPDSTRFAYVAAEFSSVKELRTYFRKELQWTKEELYAYSYWKAGVAEDKSVTDRQQEKNAV</sequence>
<comment type="similarity">
    <text evidence="1">Belongs to the SIP oxidoreductase family.</text>
</comment>
<dbReference type="InterPro" id="IPR013113">
    <property type="entry name" value="SIP_FAD-bd"/>
</dbReference>
<proteinExistence type="inferred from homology"/>
<accession>A0ABT8CP82</accession>
<dbReference type="Proteomes" id="UP001242368">
    <property type="component" value="Unassembled WGS sequence"/>
</dbReference>
<evidence type="ECO:0000259" key="2">
    <source>
        <dbReference type="Pfam" id="PF04954"/>
    </source>
</evidence>
<dbReference type="CDD" id="cd06193">
    <property type="entry name" value="siderophore_interacting"/>
    <property type="match status" value="1"/>
</dbReference>
<dbReference type="EMBL" id="JAUFQU010000001">
    <property type="protein sequence ID" value="MDN3706005.1"/>
    <property type="molecule type" value="Genomic_DNA"/>
</dbReference>
<dbReference type="Pfam" id="PF08021">
    <property type="entry name" value="FAD_binding_9"/>
    <property type="match status" value="1"/>
</dbReference>
<dbReference type="InterPro" id="IPR039261">
    <property type="entry name" value="FNR_nucleotide-bd"/>
</dbReference>
<dbReference type="PANTHER" id="PTHR30157:SF0">
    <property type="entry name" value="NADPH-DEPENDENT FERRIC-CHELATE REDUCTASE"/>
    <property type="match status" value="1"/>
</dbReference>
<evidence type="ECO:0000313" key="5">
    <source>
        <dbReference type="Proteomes" id="UP001242368"/>
    </source>
</evidence>
<evidence type="ECO:0000259" key="3">
    <source>
        <dbReference type="Pfam" id="PF08021"/>
    </source>
</evidence>
<protein>
    <submittedName>
        <fullName evidence="4">Siderophore-interacting protein</fullName>
    </submittedName>
</protein>
<evidence type="ECO:0000256" key="1">
    <source>
        <dbReference type="ARBA" id="ARBA00035644"/>
    </source>
</evidence>
<dbReference type="InterPro" id="IPR039374">
    <property type="entry name" value="SIP_fam"/>
</dbReference>
<comment type="caution">
    <text evidence="4">The sequence shown here is derived from an EMBL/GenBank/DDBJ whole genome shotgun (WGS) entry which is preliminary data.</text>
</comment>
<feature type="domain" description="Siderophore-interacting FAD-binding" evidence="3">
    <location>
        <begin position="11"/>
        <end position="122"/>
    </location>
</feature>
<name>A0ABT8CP82_9FLAO</name>
<keyword evidence="5" id="KW-1185">Reference proteome</keyword>
<dbReference type="InterPro" id="IPR007037">
    <property type="entry name" value="SIP_rossman_dom"/>
</dbReference>
<gene>
    <name evidence="4" type="ORF">QW060_02540</name>
</gene>
<feature type="domain" description="SIP-like Rossmann fold" evidence="2">
    <location>
        <begin position="136"/>
        <end position="252"/>
    </location>
</feature>
<evidence type="ECO:0000313" key="4">
    <source>
        <dbReference type="EMBL" id="MDN3706005.1"/>
    </source>
</evidence>
<dbReference type="PANTHER" id="PTHR30157">
    <property type="entry name" value="FERRIC REDUCTASE, NADPH-DEPENDENT"/>
    <property type="match status" value="1"/>
</dbReference>